<comment type="caution">
    <text evidence="1">The sequence shown here is derived from an EMBL/GenBank/DDBJ whole genome shotgun (WGS) entry which is preliminary data.</text>
</comment>
<evidence type="ECO:0000313" key="1">
    <source>
        <dbReference type="EMBL" id="MBS3697876.1"/>
    </source>
</evidence>
<evidence type="ECO:0000313" key="2">
    <source>
        <dbReference type="Proteomes" id="UP000681586"/>
    </source>
</evidence>
<dbReference type="Proteomes" id="UP000681586">
    <property type="component" value="Unassembled WGS sequence"/>
</dbReference>
<proteinExistence type="predicted"/>
<reference evidence="1 2" key="1">
    <citation type="submission" date="2021-05" db="EMBL/GenBank/DDBJ databases">
        <title>Staphylococcus fleurettii isolated from lake water in First Nation community in Manitoba, Canada.</title>
        <authorList>
            <person name="Bashar S."/>
            <person name="Murdock A."/>
            <person name="Patidar R."/>
            <person name="Golding G."/>
            <person name="Farenhorst A."/>
            <person name="Kumar A."/>
        </authorList>
    </citation>
    <scope>NUCLEOTIDE SEQUENCE [LARGE SCALE GENOMIC DNA]</scope>
    <source>
        <strain evidence="1 2">SF002</strain>
    </source>
</reference>
<dbReference type="EMBL" id="JAGXBM010000018">
    <property type="protein sequence ID" value="MBS3697876.1"/>
    <property type="molecule type" value="Genomic_DNA"/>
</dbReference>
<accession>A0ABS5MPP4</accession>
<evidence type="ECO:0008006" key="3">
    <source>
        <dbReference type="Google" id="ProtNLM"/>
    </source>
</evidence>
<dbReference type="SUPFAM" id="SSF53474">
    <property type="entry name" value="alpha/beta-Hydrolases"/>
    <property type="match status" value="1"/>
</dbReference>
<protein>
    <recommendedName>
        <fullName evidence="3">Phospholipase/carboxylesterase</fullName>
    </recommendedName>
</protein>
<dbReference type="InterPro" id="IPR029058">
    <property type="entry name" value="AB_hydrolase_fold"/>
</dbReference>
<keyword evidence="2" id="KW-1185">Reference proteome</keyword>
<gene>
    <name evidence="1" type="ORF">JJQ58_10405</name>
</gene>
<sequence>MEYFLQENPNSDTLIVLFHGTGGNQYQLLPFSGALFPEANILSLQGNVGEGTERRFFAPLNHNALDRNDFSKHTEDFVEFWHSFIKEHNYQHIIFFGYSNGANFIIGLLEQGITNIDRVLLLHPSNLEYKITERYEHTSIIITSGSNDYLTVPGKIKALADELRPLFKEVQFELLDGGHELDEPEIEKLKTIL</sequence>
<dbReference type="Gene3D" id="3.40.50.1820">
    <property type="entry name" value="alpha/beta hydrolase"/>
    <property type="match status" value="1"/>
</dbReference>
<organism evidence="1 2">
    <name type="scientific">Mammaliicoccus fleurettii</name>
    <dbReference type="NCBI Taxonomy" id="150056"/>
    <lineage>
        <taxon>Bacteria</taxon>
        <taxon>Bacillati</taxon>
        <taxon>Bacillota</taxon>
        <taxon>Bacilli</taxon>
        <taxon>Bacillales</taxon>
        <taxon>Staphylococcaceae</taxon>
        <taxon>Mammaliicoccus</taxon>
    </lineage>
</organism>
<dbReference type="GeneID" id="86196571"/>
<dbReference type="RefSeq" id="WP_078357126.1">
    <property type="nucleotide sequence ID" value="NZ_JAEPSA010000029.1"/>
</dbReference>
<name>A0ABS5MPP4_9STAP</name>